<name>A0A9P4Q8P5_9PEZI</name>
<reference evidence="2" key="1">
    <citation type="journal article" date="2020" name="Stud. Mycol.">
        <title>101 Dothideomycetes genomes: a test case for predicting lifestyles and emergence of pathogens.</title>
        <authorList>
            <person name="Haridas S."/>
            <person name="Albert R."/>
            <person name="Binder M."/>
            <person name="Bloem J."/>
            <person name="Labutti K."/>
            <person name="Salamov A."/>
            <person name="Andreopoulos B."/>
            <person name="Baker S."/>
            <person name="Barry K."/>
            <person name="Bills G."/>
            <person name="Bluhm B."/>
            <person name="Cannon C."/>
            <person name="Castanera R."/>
            <person name="Culley D."/>
            <person name="Daum C."/>
            <person name="Ezra D."/>
            <person name="Gonzalez J."/>
            <person name="Henrissat B."/>
            <person name="Kuo A."/>
            <person name="Liang C."/>
            <person name="Lipzen A."/>
            <person name="Lutzoni F."/>
            <person name="Magnuson J."/>
            <person name="Mondo S."/>
            <person name="Nolan M."/>
            <person name="Ohm R."/>
            <person name="Pangilinan J."/>
            <person name="Park H.-J."/>
            <person name="Ramirez L."/>
            <person name="Alfaro M."/>
            <person name="Sun H."/>
            <person name="Tritt A."/>
            <person name="Yoshinaga Y."/>
            <person name="Zwiers L.-H."/>
            <person name="Turgeon B."/>
            <person name="Goodwin S."/>
            <person name="Spatafora J."/>
            <person name="Crous P."/>
            <person name="Grigoriev I."/>
        </authorList>
    </citation>
    <scope>NUCLEOTIDE SEQUENCE</scope>
    <source>
        <strain evidence="2">CBS 116435</strain>
    </source>
</reference>
<feature type="compositionally biased region" description="Acidic residues" evidence="1">
    <location>
        <begin position="152"/>
        <end position="165"/>
    </location>
</feature>
<sequence length="199" mass="21193">MSATTVYPPTHVHASFTKAVKPSEAQAQLSSFLELTKTNAYLHPDSVLYVNGPQFSATTGQNGGLALHHLRRIEAGLRGESLVAETADELIEHFGVEAGKATSDDRRVDDAIAQTKGGLKRARSFEKKQKVLQGEVGERDGAAVIEQGGEAPDVEMADLPGEDDDGAGRTSKTASQKANRKADKKARNKARKAGKQAEG</sequence>
<accession>A0A9P4Q8P5</accession>
<gene>
    <name evidence="2" type="ORF">K431DRAFT_270934</name>
</gene>
<dbReference type="EMBL" id="MU003801">
    <property type="protein sequence ID" value="KAF2720244.1"/>
    <property type="molecule type" value="Genomic_DNA"/>
</dbReference>
<feature type="region of interest" description="Disordered" evidence="1">
    <location>
        <begin position="138"/>
        <end position="199"/>
    </location>
</feature>
<protein>
    <submittedName>
        <fullName evidence="2">Uncharacterized protein</fullName>
    </submittedName>
</protein>
<organism evidence="2 3">
    <name type="scientific">Polychaeton citri CBS 116435</name>
    <dbReference type="NCBI Taxonomy" id="1314669"/>
    <lineage>
        <taxon>Eukaryota</taxon>
        <taxon>Fungi</taxon>
        <taxon>Dikarya</taxon>
        <taxon>Ascomycota</taxon>
        <taxon>Pezizomycotina</taxon>
        <taxon>Dothideomycetes</taxon>
        <taxon>Dothideomycetidae</taxon>
        <taxon>Capnodiales</taxon>
        <taxon>Capnodiaceae</taxon>
        <taxon>Polychaeton</taxon>
    </lineage>
</organism>
<feature type="compositionally biased region" description="Basic residues" evidence="1">
    <location>
        <begin position="178"/>
        <end position="199"/>
    </location>
</feature>
<dbReference type="OrthoDB" id="5426872at2759"/>
<evidence type="ECO:0000256" key="1">
    <source>
        <dbReference type="SAM" id="MobiDB-lite"/>
    </source>
</evidence>
<keyword evidence="3" id="KW-1185">Reference proteome</keyword>
<evidence type="ECO:0000313" key="3">
    <source>
        <dbReference type="Proteomes" id="UP000799441"/>
    </source>
</evidence>
<dbReference type="AlphaFoldDB" id="A0A9P4Q8P5"/>
<comment type="caution">
    <text evidence="2">The sequence shown here is derived from an EMBL/GenBank/DDBJ whole genome shotgun (WGS) entry which is preliminary data.</text>
</comment>
<proteinExistence type="predicted"/>
<dbReference type="Proteomes" id="UP000799441">
    <property type="component" value="Unassembled WGS sequence"/>
</dbReference>
<evidence type="ECO:0000313" key="2">
    <source>
        <dbReference type="EMBL" id="KAF2720244.1"/>
    </source>
</evidence>